<dbReference type="PaxDb" id="4097-A0A1S4ANC8"/>
<dbReference type="InterPro" id="IPR015915">
    <property type="entry name" value="Kelch-typ_b-propeller"/>
</dbReference>
<keyword evidence="2" id="KW-1185">Reference proteome</keyword>
<reference evidence="3" key="2">
    <citation type="submission" date="2025-08" db="UniProtKB">
        <authorList>
            <consortium name="RefSeq"/>
        </authorList>
    </citation>
    <scope>IDENTIFICATION</scope>
    <source>
        <tissue evidence="3">Leaf</tissue>
    </source>
</reference>
<gene>
    <name evidence="3" type="primary">LOC107799518</name>
</gene>
<evidence type="ECO:0000313" key="3">
    <source>
        <dbReference type="RefSeq" id="XP_016478125.1"/>
    </source>
</evidence>
<protein>
    <submittedName>
        <fullName evidence="3">F-box/kelch-repeat protein At1g80440</fullName>
    </submittedName>
</protein>
<dbReference type="Gene3D" id="2.120.10.80">
    <property type="entry name" value="Kelch-type beta propeller"/>
    <property type="match status" value="1"/>
</dbReference>
<dbReference type="RefSeq" id="XP_016478125.1">
    <property type="nucleotide sequence ID" value="XM_016622639.1"/>
</dbReference>
<dbReference type="Pfam" id="PF24681">
    <property type="entry name" value="Kelch_KLHDC2_KLHL20_DRC7"/>
    <property type="match status" value="1"/>
</dbReference>
<dbReference type="OMA" id="STWQWDQ"/>
<dbReference type="OrthoDB" id="191037at2759"/>
<dbReference type="GeneID" id="107799518"/>
<dbReference type="Pfam" id="PF00646">
    <property type="entry name" value="F-box"/>
    <property type="match status" value="1"/>
</dbReference>
<accession>A0A1S4ANC8</accession>
<dbReference type="CDD" id="cd22152">
    <property type="entry name" value="F-box_AtAFR-like"/>
    <property type="match status" value="1"/>
</dbReference>
<dbReference type="SMART" id="SM00612">
    <property type="entry name" value="Kelch"/>
    <property type="match status" value="2"/>
</dbReference>
<dbReference type="SMR" id="A0A1S4ANC8"/>
<dbReference type="KEGG" id="nta:107799518"/>
<evidence type="ECO:0000259" key="1">
    <source>
        <dbReference type="Pfam" id="PF00646"/>
    </source>
</evidence>
<dbReference type="PANTHER" id="PTHR46407:SF3">
    <property type="entry name" value="OS02G0208700 PROTEIN"/>
    <property type="match status" value="1"/>
</dbReference>
<dbReference type="InterPro" id="IPR044595">
    <property type="entry name" value="KMD1-4"/>
</dbReference>
<dbReference type="InterPro" id="IPR036047">
    <property type="entry name" value="F-box-like_dom_sf"/>
</dbReference>
<organism evidence="2 3">
    <name type="scientific">Nicotiana tabacum</name>
    <name type="common">Common tobacco</name>
    <dbReference type="NCBI Taxonomy" id="4097"/>
    <lineage>
        <taxon>Eukaryota</taxon>
        <taxon>Viridiplantae</taxon>
        <taxon>Streptophyta</taxon>
        <taxon>Embryophyta</taxon>
        <taxon>Tracheophyta</taxon>
        <taxon>Spermatophyta</taxon>
        <taxon>Magnoliopsida</taxon>
        <taxon>eudicotyledons</taxon>
        <taxon>Gunneridae</taxon>
        <taxon>Pentapetalae</taxon>
        <taxon>asterids</taxon>
        <taxon>lamiids</taxon>
        <taxon>Solanales</taxon>
        <taxon>Solanaceae</taxon>
        <taxon>Nicotianoideae</taxon>
        <taxon>Nicotianeae</taxon>
        <taxon>Nicotiana</taxon>
    </lineage>
</organism>
<dbReference type="InterPro" id="IPR006652">
    <property type="entry name" value="Kelch_1"/>
</dbReference>
<proteinExistence type="predicted"/>
<dbReference type="GO" id="GO:2000762">
    <property type="term" value="P:regulation of phenylpropanoid metabolic process"/>
    <property type="evidence" value="ECO:0007669"/>
    <property type="project" value="InterPro"/>
</dbReference>
<dbReference type="InterPro" id="IPR001810">
    <property type="entry name" value="F-box_dom"/>
</dbReference>
<dbReference type="Proteomes" id="UP000790787">
    <property type="component" value="Chromosome 6"/>
</dbReference>
<sequence length="356" mass="39908">MELIPSLPYDIGLECLIRVPYDNFSSVTSVCRNWKLQIELPEFWKLRRATGFTRQVILMAQAQTDDPKLKVGLSKYSAFPVYRLTLYEPDSGYWAELPPLPGNSDGLPMFCQLVGVGLSLVVIGGWNPITWEPSNAVFVYNFVTATWRRGAEMPGCRRSFFGCASDSEQTVYVAGGHDEEKNALKSAMAYDVASDEWVPMPDMASERDECKCTFYHGKFHVIGGYDTSMQGRFGTTAESFNTSTWQWDPVAEHFFDSATCPRTCVEGGDGKLYLCRDGDVLVLRDSTWQVAAAIPPELRNVAFVTAWRGKILMTGSMGFNEPHNTYILDLQNYTWTKMDAPVNFSGHVQSGCCLEM</sequence>
<dbReference type="RefSeq" id="XP_016478125.1">
    <property type="nucleotide sequence ID" value="XM_016622639.2"/>
</dbReference>
<dbReference type="SUPFAM" id="SSF81383">
    <property type="entry name" value="F-box domain"/>
    <property type="match status" value="1"/>
</dbReference>
<dbReference type="PANTHER" id="PTHR46407">
    <property type="entry name" value="OS02G0208700 PROTEIN"/>
    <property type="match status" value="1"/>
</dbReference>
<evidence type="ECO:0000313" key="2">
    <source>
        <dbReference type="Proteomes" id="UP000790787"/>
    </source>
</evidence>
<dbReference type="GO" id="GO:0080037">
    <property type="term" value="P:negative regulation of cytokinin-activated signaling pathway"/>
    <property type="evidence" value="ECO:0007669"/>
    <property type="project" value="InterPro"/>
</dbReference>
<dbReference type="Gene3D" id="1.20.1280.50">
    <property type="match status" value="1"/>
</dbReference>
<reference evidence="2" key="1">
    <citation type="journal article" date="2014" name="Nat. Commun.">
        <title>The tobacco genome sequence and its comparison with those of tomato and potato.</title>
        <authorList>
            <person name="Sierro N."/>
            <person name="Battey J.N."/>
            <person name="Ouadi S."/>
            <person name="Bakaher N."/>
            <person name="Bovet L."/>
            <person name="Willig A."/>
            <person name="Goepfert S."/>
            <person name="Peitsch M.C."/>
            <person name="Ivanov N.V."/>
        </authorList>
    </citation>
    <scope>NUCLEOTIDE SEQUENCE [LARGE SCALE GENOMIC DNA]</scope>
</reference>
<feature type="domain" description="F-box" evidence="1">
    <location>
        <begin position="4"/>
        <end position="45"/>
    </location>
</feature>
<dbReference type="SUPFAM" id="SSF117281">
    <property type="entry name" value="Kelch motif"/>
    <property type="match status" value="1"/>
</dbReference>
<name>A0A1S4ANC8_TOBAC</name>
<dbReference type="AlphaFoldDB" id="A0A1S4ANC8"/>